<dbReference type="RefSeq" id="WP_050519427.1">
    <property type="nucleotide sequence ID" value="NZ_FOCO01000087.1"/>
</dbReference>
<accession>A0A1H8NKE2</accession>
<dbReference type="PANTHER" id="PTHR43563:SF1">
    <property type="entry name" value="AMINE OXIDASE [FLAVIN-CONTAINING] B"/>
    <property type="match status" value="1"/>
</dbReference>
<evidence type="ECO:0000259" key="2">
    <source>
        <dbReference type="Pfam" id="PF01593"/>
    </source>
</evidence>
<dbReference type="SUPFAM" id="SSF51905">
    <property type="entry name" value="FAD/NAD(P)-binding domain"/>
    <property type="match status" value="1"/>
</dbReference>
<dbReference type="STRING" id="1077947.SAMN05216227_10876"/>
<dbReference type="GO" id="GO:0016491">
    <property type="term" value="F:oxidoreductase activity"/>
    <property type="evidence" value="ECO:0007669"/>
    <property type="project" value="InterPro"/>
</dbReference>
<dbReference type="InterPro" id="IPR036188">
    <property type="entry name" value="FAD/NAD-bd_sf"/>
</dbReference>
<gene>
    <name evidence="3" type="ORF">SAMN05216227_10876</name>
</gene>
<sequence length="354" mass="37561">MKTKVAIIGGGLAGLALAKRLDQTGIDFQLFEGRSRFGGRIAALQTPTGAVDLGPSWFWPGQPRMAALLKTLGLTDFAQHAKGDQCFEDEAGRVHRGMGFASMEGSLRIAGGVVRLVDALVAGLPADRLHSSARINAIDQHSGIELANGQTCAAQHVVLALPPRIAAGLTLSPALTPNQKRSLQAIPTWMAGHAKFVAVYDTPFWRNTGLSGDATSRRGPMVEIHDASGPDGTPAALFGFLGLPPQHRKGRAQEITTAALDQLARIFGAQAMTPAQVTLQDWAFEPETATQHDLVPPSSHPDYGLPPALSGLWNGRLHFASTEATPLMGGYMEGAMTVAELVATEVEKSSDRPW</sequence>
<organism evidence="3 4">
    <name type="scientific">Pseudorhodobacter antarcticus</name>
    <dbReference type="NCBI Taxonomy" id="1077947"/>
    <lineage>
        <taxon>Bacteria</taxon>
        <taxon>Pseudomonadati</taxon>
        <taxon>Pseudomonadota</taxon>
        <taxon>Alphaproteobacteria</taxon>
        <taxon>Rhodobacterales</taxon>
        <taxon>Paracoccaceae</taxon>
        <taxon>Pseudorhodobacter</taxon>
    </lineage>
</organism>
<evidence type="ECO:0000256" key="1">
    <source>
        <dbReference type="ARBA" id="ARBA00005995"/>
    </source>
</evidence>
<evidence type="ECO:0000313" key="3">
    <source>
        <dbReference type="EMBL" id="SEO30036.1"/>
    </source>
</evidence>
<dbReference type="OrthoDB" id="337830at2"/>
<dbReference type="PANTHER" id="PTHR43563">
    <property type="entry name" value="AMINE OXIDASE"/>
    <property type="match status" value="1"/>
</dbReference>
<proteinExistence type="inferred from homology"/>
<dbReference type="EMBL" id="FOCO01000087">
    <property type="protein sequence ID" value="SEO30036.1"/>
    <property type="molecule type" value="Genomic_DNA"/>
</dbReference>
<name>A0A1H8NKE2_9RHOB</name>
<protein>
    <submittedName>
        <fullName evidence="3">Monoamine oxidase</fullName>
    </submittedName>
</protein>
<dbReference type="Proteomes" id="UP000183002">
    <property type="component" value="Unassembled WGS sequence"/>
</dbReference>
<dbReference type="SUPFAM" id="SSF54373">
    <property type="entry name" value="FAD-linked reductases, C-terminal domain"/>
    <property type="match status" value="1"/>
</dbReference>
<dbReference type="Pfam" id="PF13450">
    <property type="entry name" value="NAD_binding_8"/>
    <property type="match status" value="1"/>
</dbReference>
<dbReference type="InterPro" id="IPR050703">
    <property type="entry name" value="Flavin_MAO"/>
</dbReference>
<keyword evidence="4" id="KW-1185">Reference proteome</keyword>
<feature type="domain" description="Amine oxidase" evidence="2">
    <location>
        <begin position="103"/>
        <end position="346"/>
    </location>
</feature>
<evidence type="ECO:0000313" key="4">
    <source>
        <dbReference type="Proteomes" id="UP000183002"/>
    </source>
</evidence>
<dbReference type="Pfam" id="PF01593">
    <property type="entry name" value="Amino_oxidase"/>
    <property type="match status" value="1"/>
</dbReference>
<comment type="similarity">
    <text evidence="1">Belongs to the flavin monoamine oxidase family.</text>
</comment>
<reference evidence="3 4" key="1">
    <citation type="submission" date="2016-10" db="EMBL/GenBank/DDBJ databases">
        <authorList>
            <person name="de Groot N.N."/>
        </authorList>
    </citation>
    <scope>NUCLEOTIDE SEQUENCE [LARGE SCALE GENOMIC DNA]</scope>
    <source>
        <strain evidence="3 4">CGMCC 1.10836</strain>
    </source>
</reference>
<dbReference type="AlphaFoldDB" id="A0A1H8NKE2"/>
<dbReference type="InterPro" id="IPR002937">
    <property type="entry name" value="Amino_oxidase"/>
</dbReference>
<dbReference type="Gene3D" id="3.50.50.60">
    <property type="entry name" value="FAD/NAD(P)-binding domain"/>
    <property type="match status" value="2"/>
</dbReference>